<dbReference type="PANTHER" id="PTHR33186">
    <property type="entry name" value="OS10G0136150 PROTEIN-RELATED"/>
    <property type="match status" value="1"/>
</dbReference>
<dbReference type="EnsemblPlants" id="EMT31830">
    <property type="protein sequence ID" value="EMT31830"/>
    <property type="gene ID" value="F775_16668"/>
</dbReference>
<dbReference type="InterPro" id="IPR056594">
    <property type="entry name" value="AT5G49610-like_b-prop"/>
</dbReference>
<evidence type="ECO:0000313" key="2">
    <source>
        <dbReference type="EnsemblPlants" id="EMT31830"/>
    </source>
</evidence>
<organism evidence="2">
    <name type="scientific">Aegilops tauschii</name>
    <name type="common">Tausch's goatgrass</name>
    <name type="synonym">Aegilops squarrosa</name>
    <dbReference type="NCBI Taxonomy" id="37682"/>
    <lineage>
        <taxon>Eukaryota</taxon>
        <taxon>Viridiplantae</taxon>
        <taxon>Streptophyta</taxon>
        <taxon>Embryophyta</taxon>
        <taxon>Tracheophyta</taxon>
        <taxon>Spermatophyta</taxon>
        <taxon>Magnoliopsida</taxon>
        <taxon>Liliopsida</taxon>
        <taxon>Poales</taxon>
        <taxon>Poaceae</taxon>
        <taxon>BOP clade</taxon>
        <taxon>Pooideae</taxon>
        <taxon>Triticodae</taxon>
        <taxon>Triticeae</taxon>
        <taxon>Triticinae</taxon>
        <taxon>Aegilops</taxon>
    </lineage>
</organism>
<feature type="domain" description="F-box protein AT5G49610-like beta-propeller" evidence="1">
    <location>
        <begin position="2"/>
        <end position="136"/>
    </location>
</feature>
<dbReference type="ExpressionAtlas" id="M8C3I6">
    <property type="expression patterns" value="baseline"/>
</dbReference>
<evidence type="ECO:0000259" key="1">
    <source>
        <dbReference type="Pfam" id="PF23635"/>
    </source>
</evidence>
<dbReference type="AlphaFoldDB" id="M8C3I6"/>
<dbReference type="PANTHER" id="PTHR33186:SF13">
    <property type="entry name" value="OS10G0138300 PROTEIN"/>
    <property type="match status" value="1"/>
</dbReference>
<name>M8C3I6_AEGTA</name>
<reference evidence="2" key="1">
    <citation type="submission" date="2015-06" db="UniProtKB">
        <authorList>
            <consortium name="EnsemblPlants"/>
        </authorList>
    </citation>
    <scope>IDENTIFICATION</scope>
</reference>
<sequence length="176" mass="19889">MLSGNVGILEFDLEKQSLAVIRVPGDMYGKGNYFQVMRAKGGGLGFLFMSVSDYTAQLWKRKTDCDGVASWELGRTIELDKLLSLNSEDKTPIALSILGFAEQNNAVLIWTVNGIFMIHLESLNFKKLAETTITRPHYHPFESVYTAGLPSMWQVYLYQETLISGVHFHLFVLKFT</sequence>
<dbReference type="Pfam" id="PF23635">
    <property type="entry name" value="Beta-prop_AT5G49610-like"/>
    <property type="match status" value="1"/>
</dbReference>
<protein>
    <recommendedName>
        <fullName evidence="1">F-box protein AT5G49610-like beta-propeller domain-containing protein</fullName>
    </recommendedName>
</protein>
<proteinExistence type="predicted"/>
<accession>M8C3I6</accession>